<reference evidence="1" key="1">
    <citation type="submission" date="2021-05" db="EMBL/GenBank/DDBJ databases">
        <authorList>
            <person name="Pietrasiak N."/>
            <person name="Ward R."/>
            <person name="Stajich J.E."/>
            <person name="Kurbessoian T."/>
        </authorList>
    </citation>
    <scope>NUCLEOTIDE SEQUENCE</scope>
    <source>
        <strain evidence="1">GSE-TBD4-15B</strain>
    </source>
</reference>
<evidence type="ECO:0000313" key="1">
    <source>
        <dbReference type="EMBL" id="MBW4464159.1"/>
    </source>
</evidence>
<proteinExistence type="predicted"/>
<dbReference type="Proteomes" id="UP000707356">
    <property type="component" value="Unassembled WGS sequence"/>
</dbReference>
<name>A0A951U313_9CYAN</name>
<reference evidence="1" key="2">
    <citation type="journal article" date="2022" name="Microbiol. Resour. Announc.">
        <title>Metagenome Sequencing to Explore Phylogenomics of Terrestrial Cyanobacteria.</title>
        <authorList>
            <person name="Ward R.D."/>
            <person name="Stajich J.E."/>
            <person name="Johansen J.R."/>
            <person name="Huntemann M."/>
            <person name="Clum A."/>
            <person name="Foster B."/>
            <person name="Foster B."/>
            <person name="Roux S."/>
            <person name="Palaniappan K."/>
            <person name="Varghese N."/>
            <person name="Mukherjee S."/>
            <person name="Reddy T.B.K."/>
            <person name="Daum C."/>
            <person name="Copeland A."/>
            <person name="Chen I.A."/>
            <person name="Ivanova N.N."/>
            <person name="Kyrpides N.C."/>
            <person name="Shapiro N."/>
            <person name="Eloe-Fadrosh E.A."/>
            <person name="Pietrasiak N."/>
        </authorList>
    </citation>
    <scope>NUCLEOTIDE SEQUENCE</scope>
    <source>
        <strain evidence="1">GSE-TBD4-15B</strain>
    </source>
</reference>
<accession>A0A951U313</accession>
<sequence length="160" mass="16903">MTASTLIANQIRPELGDFGSIVCFKAVVTGIEEALGEKAALIALIAAGRVRGKQLASALNIQSGMPLEQITSAMQGALGQAGTRLCVIDKIVMVDDAYQVFCRETICSSGEPQGSPRSLSYTMGALQGVLEIATGKRLRGAQVESVLRGSNHDVAEFKEY</sequence>
<comment type="caution">
    <text evidence="1">The sequence shown here is derived from an EMBL/GenBank/DDBJ whole genome shotgun (WGS) entry which is preliminary data.</text>
</comment>
<organism evidence="1 2">
    <name type="scientific">Pegethrix bostrychoides GSE-TBD4-15B</name>
    <dbReference type="NCBI Taxonomy" id="2839662"/>
    <lineage>
        <taxon>Bacteria</taxon>
        <taxon>Bacillati</taxon>
        <taxon>Cyanobacteriota</taxon>
        <taxon>Cyanophyceae</taxon>
        <taxon>Oculatellales</taxon>
        <taxon>Oculatellaceae</taxon>
        <taxon>Pegethrix</taxon>
    </lineage>
</organism>
<protein>
    <submittedName>
        <fullName evidence="1">Uncharacterized protein</fullName>
    </submittedName>
</protein>
<gene>
    <name evidence="1" type="ORF">KME07_01810</name>
</gene>
<dbReference type="AlphaFoldDB" id="A0A951U313"/>
<evidence type="ECO:0000313" key="2">
    <source>
        <dbReference type="Proteomes" id="UP000707356"/>
    </source>
</evidence>
<dbReference type="EMBL" id="JAHHHV010000007">
    <property type="protein sequence ID" value="MBW4464159.1"/>
    <property type="molecule type" value="Genomic_DNA"/>
</dbReference>